<feature type="compositionally biased region" description="Polar residues" evidence="9">
    <location>
        <begin position="1"/>
        <end position="40"/>
    </location>
</feature>
<feature type="region of interest" description="Disordered" evidence="9">
    <location>
        <begin position="1"/>
        <end position="48"/>
    </location>
</feature>
<organism evidence="11 12">
    <name type="scientific">Vibrio aerogenes CECT 7868</name>
    <dbReference type="NCBI Taxonomy" id="1216006"/>
    <lineage>
        <taxon>Bacteria</taxon>
        <taxon>Pseudomonadati</taxon>
        <taxon>Pseudomonadota</taxon>
        <taxon>Gammaproteobacteria</taxon>
        <taxon>Vibrionales</taxon>
        <taxon>Vibrionaceae</taxon>
        <taxon>Vibrio</taxon>
    </lineage>
</organism>
<dbReference type="GO" id="GO:0045892">
    <property type="term" value="P:negative regulation of DNA-templated transcription"/>
    <property type="evidence" value="ECO:0007669"/>
    <property type="project" value="InterPro"/>
</dbReference>
<evidence type="ECO:0000313" key="12">
    <source>
        <dbReference type="Proteomes" id="UP000184608"/>
    </source>
</evidence>
<dbReference type="Proteomes" id="UP000184608">
    <property type="component" value="Unassembled WGS sequence"/>
</dbReference>
<name>A0A1M5WDM7_9VIBR</name>
<evidence type="ECO:0000256" key="5">
    <source>
        <dbReference type="ARBA" id="ARBA00023015"/>
    </source>
</evidence>
<evidence type="ECO:0000256" key="8">
    <source>
        <dbReference type="ARBA" id="ARBA00030117"/>
    </source>
</evidence>
<keyword evidence="3" id="KW-0678">Repressor</keyword>
<proteinExistence type="inferred from homology"/>
<protein>
    <recommendedName>
        <fullName evidence="2">Negative regulator of flagellin synthesis</fullName>
    </recommendedName>
    <alternativeName>
        <fullName evidence="8">Anti-sigma-28 factor</fullName>
    </alternativeName>
</protein>
<evidence type="ECO:0000256" key="9">
    <source>
        <dbReference type="SAM" id="MobiDB-lite"/>
    </source>
</evidence>
<dbReference type="AlphaFoldDB" id="A0A1M5WDM7"/>
<evidence type="ECO:0000256" key="4">
    <source>
        <dbReference type="ARBA" id="ARBA00022795"/>
    </source>
</evidence>
<dbReference type="NCBIfam" id="TIGR03824">
    <property type="entry name" value="FlgM_jcvi"/>
    <property type="match status" value="1"/>
</dbReference>
<dbReference type="SUPFAM" id="SSF101498">
    <property type="entry name" value="Anti-sigma factor FlgM"/>
    <property type="match status" value="1"/>
</dbReference>
<feature type="domain" description="Anti-sigma-28 factor FlgM C-terminal" evidence="10">
    <location>
        <begin position="44"/>
        <end position="98"/>
    </location>
</feature>
<dbReference type="InterPro" id="IPR007412">
    <property type="entry name" value="FlgM"/>
</dbReference>
<evidence type="ECO:0000313" key="11">
    <source>
        <dbReference type="EMBL" id="SHH85334.1"/>
    </source>
</evidence>
<keyword evidence="4" id="KW-1005">Bacterial flagellum biogenesis</keyword>
<keyword evidence="5" id="KW-0805">Transcription regulation</keyword>
<keyword evidence="12" id="KW-1185">Reference proteome</keyword>
<sequence>MASIDNIRSGQSLANTSRSTQRAETNASESKTETTRQNVASDKDAVSLSTQGKALGDIHNKLSSSPAFDNAKVQAIKDAIANGSYKVDAEKLADNMIKFEKELGSA</sequence>
<accession>A0A1M5WDM7</accession>
<evidence type="ECO:0000256" key="1">
    <source>
        <dbReference type="ARBA" id="ARBA00005322"/>
    </source>
</evidence>
<dbReference type="Pfam" id="PF04316">
    <property type="entry name" value="FlgM"/>
    <property type="match status" value="1"/>
</dbReference>
<reference evidence="11 12" key="1">
    <citation type="submission" date="2016-11" db="EMBL/GenBank/DDBJ databases">
        <authorList>
            <person name="Jaros S."/>
            <person name="Januszkiewicz K."/>
            <person name="Wedrychowicz H."/>
        </authorList>
    </citation>
    <scope>NUCLEOTIDE SEQUENCE [LARGE SCALE GENOMIC DNA]</scope>
    <source>
        <strain evidence="11 12">CECT 7868</strain>
    </source>
</reference>
<comment type="similarity">
    <text evidence="1">Belongs to the FlgM family.</text>
</comment>
<dbReference type="STRING" id="1216006.VA7868_00684"/>
<evidence type="ECO:0000256" key="2">
    <source>
        <dbReference type="ARBA" id="ARBA00017823"/>
    </source>
</evidence>
<evidence type="ECO:0000256" key="7">
    <source>
        <dbReference type="ARBA" id="ARBA00024739"/>
    </source>
</evidence>
<evidence type="ECO:0000256" key="3">
    <source>
        <dbReference type="ARBA" id="ARBA00022491"/>
    </source>
</evidence>
<dbReference type="InterPro" id="IPR035890">
    <property type="entry name" value="Anti-sigma-28_factor_FlgM_sf"/>
</dbReference>
<evidence type="ECO:0000259" key="10">
    <source>
        <dbReference type="Pfam" id="PF04316"/>
    </source>
</evidence>
<dbReference type="InterPro" id="IPR031316">
    <property type="entry name" value="FlgM_C"/>
</dbReference>
<dbReference type="RefSeq" id="WP_073602458.1">
    <property type="nucleotide sequence ID" value="NZ_FQXZ01000007.1"/>
</dbReference>
<dbReference type="OrthoDB" id="7064195at2"/>
<gene>
    <name evidence="11" type="ORF">VA7868_00684</name>
</gene>
<evidence type="ECO:0000256" key="6">
    <source>
        <dbReference type="ARBA" id="ARBA00023163"/>
    </source>
</evidence>
<dbReference type="EMBL" id="FQXZ01000007">
    <property type="protein sequence ID" value="SHH85334.1"/>
    <property type="molecule type" value="Genomic_DNA"/>
</dbReference>
<dbReference type="GO" id="GO:0044781">
    <property type="term" value="P:bacterial-type flagellum organization"/>
    <property type="evidence" value="ECO:0007669"/>
    <property type="project" value="UniProtKB-KW"/>
</dbReference>
<keyword evidence="6" id="KW-0804">Transcription</keyword>
<comment type="function">
    <text evidence="7">Responsible for the coupling of flagellin expression to flagellar assembly by preventing expression of the flagellin genes when a component of the middle class of proteins is defective. It negatively regulates flagellar genes by inhibiting the activity of FliA by directly binding to FliA.</text>
</comment>